<keyword evidence="1" id="KW-0472">Membrane</keyword>
<dbReference type="EMBL" id="VDMD01000007">
    <property type="protein sequence ID" value="TRM64416.1"/>
    <property type="molecule type" value="Genomic_DNA"/>
</dbReference>
<evidence type="ECO:0000313" key="2">
    <source>
        <dbReference type="EMBL" id="TRM64416.1"/>
    </source>
</evidence>
<dbReference type="PANTHER" id="PTHR31794">
    <property type="entry name" value="AUXIN EFFLUX TRANSPORTER FAMILY PROTEIN (EUROFUNG)"/>
    <property type="match status" value="1"/>
</dbReference>
<accession>A0A550CI64</accession>
<dbReference type="OrthoDB" id="2499604at2759"/>
<keyword evidence="3" id="KW-1185">Reference proteome</keyword>
<keyword evidence="1" id="KW-0812">Transmembrane</keyword>
<protein>
    <submittedName>
        <fullName evidence="2">Uncharacterized protein</fullName>
    </submittedName>
</protein>
<evidence type="ECO:0000313" key="3">
    <source>
        <dbReference type="Proteomes" id="UP000320762"/>
    </source>
</evidence>
<dbReference type="PANTHER" id="PTHR31794:SF2">
    <property type="entry name" value="AUXIN EFFLUX TRANSPORTER FAMILY PROTEIN (EUROFUNG)"/>
    <property type="match status" value="1"/>
</dbReference>
<dbReference type="GO" id="GO:0005783">
    <property type="term" value="C:endoplasmic reticulum"/>
    <property type="evidence" value="ECO:0007669"/>
    <property type="project" value="TreeGrafter"/>
</dbReference>
<dbReference type="Proteomes" id="UP000320762">
    <property type="component" value="Unassembled WGS sequence"/>
</dbReference>
<name>A0A550CI64_9AGAR</name>
<gene>
    <name evidence="2" type="ORF">BD626DRAFT_568173</name>
</gene>
<dbReference type="AlphaFoldDB" id="A0A550CI64"/>
<evidence type="ECO:0000256" key="1">
    <source>
        <dbReference type="SAM" id="Phobius"/>
    </source>
</evidence>
<comment type="caution">
    <text evidence="2">The sequence shown here is derived from an EMBL/GenBank/DDBJ whole genome shotgun (WGS) entry which is preliminary data.</text>
</comment>
<reference evidence="2 3" key="1">
    <citation type="journal article" date="2019" name="New Phytol.">
        <title>Comparative genomics reveals unique wood-decay strategies and fruiting body development in the Schizophyllaceae.</title>
        <authorList>
            <person name="Almasi E."/>
            <person name="Sahu N."/>
            <person name="Krizsan K."/>
            <person name="Balint B."/>
            <person name="Kovacs G.M."/>
            <person name="Kiss B."/>
            <person name="Cseklye J."/>
            <person name="Drula E."/>
            <person name="Henrissat B."/>
            <person name="Nagy I."/>
            <person name="Chovatia M."/>
            <person name="Adam C."/>
            <person name="LaButti K."/>
            <person name="Lipzen A."/>
            <person name="Riley R."/>
            <person name="Grigoriev I.V."/>
            <person name="Nagy L.G."/>
        </authorList>
    </citation>
    <scope>NUCLEOTIDE SEQUENCE [LARGE SCALE GENOMIC DNA]</scope>
    <source>
        <strain evidence="2 3">NL-1724</strain>
    </source>
</reference>
<proteinExistence type="predicted"/>
<dbReference type="STRING" id="97359.A0A550CI64"/>
<organism evidence="2 3">
    <name type="scientific">Schizophyllum amplum</name>
    <dbReference type="NCBI Taxonomy" id="97359"/>
    <lineage>
        <taxon>Eukaryota</taxon>
        <taxon>Fungi</taxon>
        <taxon>Dikarya</taxon>
        <taxon>Basidiomycota</taxon>
        <taxon>Agaricomycotina</taxon>
        <taxon>Agaricomycetes</taxon>
        <taxon>Agaricomycetidae</taxon>
        <taxon>Agaricales</taxon>
        <taxon>Schizophyllaceae</taxon>
        <taxon>Schizophyllum</taxon>
    </lineage>
</organism>
<keyword evidence="1" id="KW-1133">Transmembrane helix</keyword>
<feature type="transmembrane region" description="Helical" evidence="1">
    <location>
        <begin position="55"/>
        <end position="76"/>
    </location>
</feature>
<feature type="transmembrane region" description="Helical" evidence="1">
    <location>
        <begin position="17"/>
        <end position="35"/>
    </location>
</feature>
<sequence>MALAAKDEWQNVFKDPVFVVSNVLLVSSPPALALAQITQPASGDSLERLISKTIFWSYCIVTPPATIRYVVIGIIFTNM</sequence>